<accession>A0A1R3RY94</accession>
<dbReference type="OrthoDB" id="449487at2759"/>
<gene>
    <name evidence="1" type="ORF">ASPCADRAFT_126363</name>
</gene>
<dbReference type="Proteomes" id="UP000188318">
    <property type="component" value="Unassembled WGS sequence"/>
</dbReference>
<dbReference type="VEuPathDB" id="FungiDB:ASPCADRAFT_126363"/>
<evidence type="ECO:0000313" key="2">
    <source>
        <dbReference type="Proteomes" id="UP000188318"/>
    </source>
</evidence>
<dbReference type="OMA" id="VYERQNW"/>
<name>A0A1R3RY94_ASPC5</name>
<evidence type="ECO:0000313" key="1">
    <source>
        <dbReference type="EMBL" id="OOF99448.1"/>
    </source>
</evidence>
<dbReference type="AlphaFoldDB" id="A0A1R3RY94"/>
<sequence length="218" mass="25371">MDLDIVQLYGPGMSFYRSQIQLSSSKENDTTTKATVPSSLSRYSSALRVLQTSNRNLDHKMSMLRSNVIRLNIDLSKLQQHVKAFHNELLTTWQADTLTRLVEVVYERQGWKFPGGVVVGDHIHLGRERQTRMLVTAARRVRKSILWKNLGLSVQYYSALQRYGEIVHMRSTNSFRTECTFARRLVSEKEEHWGMYRFWGALFPLCYSRSVEESAEIF</sequence>
<protein>
    <submittedName>
        <fullName evidence="1">Uncharacterized protein</fullName>
    </submittedName>
</protein>
<reference evidence="2" key="1">
    <citation type="journal article" date="2017" name="Genome Biol.">
        <title>Comparative genomics reveals high biological diversity and specific adaptations in the industrially and medically important fungal genus Aspergillus.</title>
        <authorList>
            <person name="de Vries R.P."/>
            <person name="Riley R."/>
            <person name="Wiebenga A."/>
            <person name="Aguilar-Osorio G."/>
            <person name="Amillis S."/>
            <person name="Uchima C.A."/>
            <person name="Anderluh G."/>
            <person name="Asadollahi M."/>
            <person name="Askin M."/>
            <person name="Barry K."/>
            <person name="Battaglia E."/>
            <person name="Bayram O."/>
            <person name="Benocci T."/>
            <person name="Braus-Stromeyer S.A."/>
            <person name="Caldana C."/>
            <person name="Canovas D."/>
            <person name="Cerqueira G.C."/>
            <person name="Chen F."/>
            <person name="Chen W."/>
            <person name="Choi C."/>
            <person name="Clum A."/>
            <person name="Dos Santos R.A."/>
            <person name="Damasio A.R."/>
            <person name="Diallinas G."/>
            <person name="Emri T."/>
            <person name="Fekete E."/>
            <person name="Flipphi M."/>
            <person name="Freyberg S."/>
            <person name="Gallo A."/>
            <person name="Gournas C."/>
            <person name="Habgood R."/>
            <person name="Hainaut M."/>
            <person name="Harispe M.L."/>
            <person name="Henrissat B."/>
            <person name="Hilden K.S."/>
            <person name="Hope R."/>
            <person name="Hossain A."/>
            <person name="Karabika E."/>
            <person name="Karaffa L."/>
            <person name="Karanyi Z."/>
            <person name="Krasevec N."/>
            <person name="Kuo A."/>
            <person name="Kusch H."/>
            <person name="LaButti K."/>
            <person name="Lagendijk E.L."/>
            <person name="Lapidus A."/>
            <person name="Levasseur A."/>
            <person name="Lindquist E."/>
            <person name="Lipzen A."/>
            <person name="Logrieco A.F."/>
            <person name="MacCabe A."/>
            <person name="Maekelae M.R."/>
            <person name="Malavazi I."/>
            <person name="Melin P."/>
            <person name="Meyer V."/>
            <person name="Mielnichuk N."/>
            <person name="Miskei M."/>
            <person name="Molnar A.P."/>
            <person name="Mule G."/>
            <person name="Ngan C.Y."/>
            <person name="Orejas M."/>
            <person name="Orosz E."/>
            <person name="Ouedraogo J.P."/>
            <person name="Overkamp K.M."/>
            <person name="Park H.-S."/>
            <person name="Perrone G."/>
            <person name="Piumi F."/>
            <person name="Punt P.J."/>
            <person name="Ram A.F."/>
            <person name="Ramon A."/>
            <person name="Rauscher S."/>
            <person name="Record E."/>
            <person name="Riano-Pachon D.M."/>
            <person name="Robert V."/>
            <person name="Roehrig J."/>
            <person name="Ruller R."/>
            <person name="Salamov A."/>
            <person name="Salih N.S."/>
            <person name="Samson R.A."/>
            <person name="Sandor E."/>
            <person name="Sanguinetti M."/>
            <person name="Schuetze T."/>
            <person name="Sepcic K."/>
            <person name="Shelest E."/>
            <person name="Sherlock G."/>
            <person name="Sophianopoulou V."/>
            <person name="Squina F.M."/>
            <person name="Sun H."/>
            <person name="Susca A."/>
            <person name="Todd R.B."/>
            <person name="Tsang A."/>
            <person name="Unkles S.E."/>
            <person name="van de Wiele N."/>
            <person name="van Rossen-Uffink D."/>
            <person name="Oliveira J.V."/>
            <person name="Vesth T.C."/>
            <person name="Visser J."/>
            <person name="Yu J.-H."/>
            <person name="Zhou M."/>
            <person name="Andersen M.R."/>
            <person name="Archer D.B."/>
            <person name="Baker S.E."/>
            <person name="Benoit I."/>
            <person name="Brakhage A.A."/>
            <person name="Braus G.H."/>
            <person name="Fischer R."/>
            <person name="Frisvad J.C."/>
            <person name="Goldman G.H."/>
            <person name="Houbraken J."/>
            <person name="Oakley B."/>
            <person name="Pocsi I."/>
            <person name="Scazzocchio C."/>
            <person name="Seiboth B."/>
            <person name="vanKuyk P.A."/>
            <person name="Wortman J."/>
            <person name="Dyer P.S."/>
            <person name="Grigoriev I.V."/>
        </authorList>
    </citation>
    <scope>NUCLEOTIDE SEQUENCE [LARGE SCALE GENOMIC DNA]</scope>
    <source>
        <strain evidence="2">ITEM 5010</strain>
    </source>
</reference>
<organism evidence="1 2">
    <name type="scientific">Aspergillus carbonarius (strain ITEM 5010)</name>
    <dbReference type="NCBI Taxonomy" id="602072"/>
    <lineage>
        <taxon>Eukaryota</taxon>
        <taxon>Fungi</taxon>
        <taxon>Dikarya</taxon>
        <taxon>Ascomycota</taxon>
        <taxon>Pezizomycotina</taxon>
        <taxon>Eurotiomycetes</taxon>
        <taxon>Eurotiomycetidae</taxon>
        <taxon>Eurotiales</taxon>
        <taxon>Aspergillaceae</taxon>
        <taxon>Aspergillus</taxon>
        <taxon>Aspergillus subgen. Circumdati</taxon>
    </lineage>
</organism>
<proteinExistence type="predicted"/>
<keyword evidence="2" id="KW-1185">Reference proteome</keyword>
<dbReference type="EMBL" id="KV907494">
    <property type="protein sequence ID" value="OOF99448.1"/>
    <property type="molecule type" value="Genomic_DNA"/>
</dbReference>